<accession>A0A0G0XHE1</accession>
<dbReference type="HAMAP" id="MF_00163">
    <property type="entry name" value="Pep_deformylase"/>
    <property type="match status" value="1"/>
</dbReference>
<protein>
    <recommendedName>
        <fullName evidence="2">Peptide deformylase</fullName>
        <shortName evidence="2">PDF</shortName>
        <ecNumber evidence="2">3.5.1.88</ecNumber>
    </recommendedName>
    <alternativeName>
        <fullName evidence="2">Polypeptide deformylase</fullName>
    </alternativeName>
</protein>
<dbReference type="InterPro" id="IPR036821">
    <property type="entry name" value="Peptide_deformylase_sf"/>
</dbReference>
<dbReference type="PATRIC" id="fig|1618667.3.peg.433"/>
<feature type="binding site" evidence="2">
    <location>
        <position position="94"/>
    </location>
    <ligand>
        <name>Fe cation</name>
        <dbReference type="ChEBI" id="CHEBI:24875"/>
    </ligand>
</feature>
<dbReference type="SUPFAM" id="SSF56420">
    <property type="entry name" value="Peptide deformylase"/>
    <property type="match status" value="1"/>
</dbReference>
<feature type="active site" evidence="2">
    <location>
        <position position="137"/>
    </location>
</feature>
<evidence type="ECO:0000256" key="1">
    <source>
        <dbReference type="ARBA" id="ARBA00010759"/>
    </source>
</evidence>
<dbReference type="InterPro" id="IPR023635">
    <property type="entry name" value="Peptide_deformylase"/>
</dbReference>
<dbReference type="GO" id="GO:0042586">
    <property type="term" value="F:peptide deformylase activity"/>
    <property type="evidence" value="ECO:0007669"/>
    <property type="project" value="UniProtKB-UniRule"/>
</dbReference>
<dbReference type="EMBL" id="LCCD01000027">
    <property type="protein sequence ID" value="KKS24289.1"/>
    <property type="molecule type" value="Genomic_DNA"/>
</dbReference>
<sequence>MEIVKLPNKILRHKATSVSAEEIKNGSAKKLISAMRENMKKNNGVGLAANQVGSELNIFVIDPELAKTNNVPDAFTNPEITSRSRECDELEEGCLSIPEYYASISRSKKIQIKALDENGNKIKFKARGFLARVLQHEADHLNGIVIKDKK</sequence>
<evidence type="ECO:0000313" key="4">
    <source>
        <dbReference type="Proteomes" id="UP000033856"/>
    </source>
</evidence>
<dbReference type="AlphaFoldDB" id="A0A0G0XHE1"/>
<comment type="cofactor">
    <cofactor evidence="2">
        <name>Fe(2+)</name>
        <dbReference type="ChEBI" id="CHEBI:29033"/>
    </cofactor>
    <text evidence="2">Binds 1 Fe(2+) ion.</text>
</comment>
<dbReference type="Proteomes" id="UP000033856">
    <property type="component" value="Unassembled WGS sequence"/>
</dbReference>
<dbReference type="EC" id="3.5.1.88" evidence="2"/>
<dbReference type="GO" id="GO:0046872">
    <property type="term" value="F:metal ion binding"/>
    <property type="evidence" value="ECO:0007669"/>
    <property type="project" value="UniProtKB-KW"/>
</dbReference>
<dbReference type="Pfam" id="PF01327">
    <property type="entry name" value="Pep_deformylase"/>
    <property type="match status" value="1"/>
</dbReference>
<feature type="binding site" evidence="2">
    <location>
        <position position="136"/>
    </location>
    <ligand>
        <name>Fe cation</name>
        <dbReference type="ChEBI" id="CHEBI:24875"/>
    </ligand>
</feature>
<dbReference type="PANTHER" id="PTHR10458:SF22">
    <property type="entry name" value="PEPTIDE DEFORMYLASE"/>
    <property type="match status" value="1"/>
</dbReference>
<dbReference type="PANTHER" id="PTHR10458">
    <property type="entry name" value="PEPTIDE DEFORMYLASE"/>
    <property type="match status" value="1"/>
</dbReference>
<dbReference type="PIRSF" id="PIRSF004749">
    <property type="entry name" value="Pep_def"/>
    <property type="match status" value="1"/>
</dbReference>
<comment type="similarity">
    <text evidence="1 2">Belongs to the polypeptide deformylase family.</text>
</comment>
<dbReference type="NCBIfam" id="TIGR00079">
    <property type="entry name" value="pept_deformyl"/>
    <property type="match status" value="1"/>
</dbReference>
<keyword evidence="2" id="KW-0479">Metal-binding</keyword>
<name>A0A0G0XHE1_9BACT</name>
<dbReference type="Gene3D" id="3.90.45.10">
    <property type="entry name" value="Peptide deformylase"/>
    <property type="match status" value="1"/>
</dbReference>
<organism evidence="3 4">
    <name type="scientific">Candidatus Jorgensenbacteria bacterium GW2011_GWF2_41_8</name>
    <dbReference type="NCBI Taxonomy" id="1618667"/>
    <lineage>
        <taxon>Bacteria</taxon>
        <taxon>Candidatus Joergenseniibacteriota</taxon>
    </lineage>
</organism>
<keyword evidence="2" id="KW-0648">Protein biosynthesis</keyword>
<comment type="catalytic activity">
    <reaction evidence="2">
        <text>N-terminal N-formyl-L-methionyl-[peptide] + H2O = N-terminal L-methionyl-[peptide] + formate</text>
        <dbReference type="Rhea" id="RHEA:24420"/>
        <dbReference type="Rhea" id="RHEA-COMP:10639"/>
        <dbReference type="Rhea" id="RHEA-COMP:10640"/>
        <dbReference type="ChEBI" id="CHEBI:15377"/>
        <dbReference type="ChEBI" id="CHEBI:15740"/>
        <dbReference type="ChEBI" id="CHEBI:49298"/>
        <dbReference type="ChEBI" id="CHEBI:64731"/>
        <dbReference type="EC" id="3.5.1.88"/>
    </reaction>
</comment>
<dbReference type="NCBIfam" id="NF001159">
    <property type="entry name" value="PRK00150.1-3"/>
    <property type="match status" value="1"/>
</dbReference>
<proteinExistence type="inferred from homology"/>
<evidence type="ECO:0000256" key="2">
    <source>
        <dbReference type="HAMAP-Rule" id="MF_00163"/>
    </source>
</evidence>
<dbReference type="PRINTS" id="PR01576">
    <property type="entry name" value="PDEFORMYLASE"/>
</dbReference>
<evidence type="ECO:0000313" key="3">
    <source>
        <dbReference type="EMBL" id="KKS24289.1"/>
    </source>
</evidence>
<dbReference type="GO" id="GO:0006412">
    <property type="term" value="P:translation"/>
    <property type="evidence" value="ECO:0007669"/>
    <property type="project" value="UniProtKB-UniRule"/>
</dbReference>
<feature type="binding site" evidence="2">
    <location>
        <position position="140"/>
    </location>
    <ligand>
        <name>Fe cation</name>
        <dbReference type="ChEBI" id="CHEBI:24875"/>
    </ligand>
</feature>
<keyword evidence="2" id="KW-0408">Iron</keyword>
<gene>
    <name evidence="2" type="primary">def</name>
    <name evidence="3" type="ORF">UU83_C0027G0001</name>
</gene>
<comment type="function">
    <text evidence="2">Removes the formyl group from the N-terminal Met of newly synthesized proteins. Requires at least a dipeptide for an efficient rate of reaction. N-terminal L-methionine is a prerequisite for activity but the enzyme has broad specificity at other positions.</text>
</comment>
<reference evidence="3 4" key="1">
    <citation type="journal article" date="2015" name="Nature">
        <title>rRNA introns, odd ribosomes, and small enigmatic genomes across a large radiation of phyla.</title>
        <authorList>
            <person name="Brown C.T."/>
            <person name="Hug L.A."/>
            <person name="Thomas B.C."/>
            <person name="Sharon I."/>
            <person name="Castelle C.J."/>
            <person name="Singh A."/>
            <person name="Wilkins M.J."/>
            <person name="Williams K.H."/>
            <person name="Banfield J.F."/>
        </authorList>
    </citation>
    <scope>NUCLEOTIDE SEQUENCE [LARGE SCALE GENOMIC DNA]</scope>
</reference>
<dbReference type="CDD" id="cd00487">
    <property type="entry name" value="Pep_deformylase"/>
    <property type="match status" value="1"/>
</dbReference>
<keyword evidence="2" id="KW-0378">Hydrolase</keyword>
<comment type="caution">
    <text evidence="3">The sequence shown here is derived from an EMBL/GenBank/DDBJ whole genome shotgun (WGS) entry which is preliminary data.</text>
</comment>